<accession>A0A5E7MHS6</accession>
<evidence type="ECO:0000256" key="1">
    <source>
        <dbReference type="SAM" id="Phobius"/>
    </source>
</evidence>
<sequence length="155" mass="17635">MTEDQLNAALQAEYLHLQKTIEDFDSRALTIKAWSVTFGLVSIAGAFASHSYIPFLISSMSTAIFWLLETQWKLFQICYSSRSSLIEEHFRGKAKVEHPFQIGSSWSTAWKAIRTQKLKQVPLWPHVALPHAFVMILGILLFFLSITHVIDLDAP</sequence>
<dbReference type="EMBL" id="CABVII010000019">
    <property type="protein sequence ID" value="VVP24328.1"/>
    <property type="molecule type" value="Genomic_DNA"/>
</dbReference>
<reference evidence="2 3" key="1">
    <citation type="submission" date="2019-09" db="EMBL/GenBank/DDBJ databases">
        <authorList>
            <person name="Chandra G."/>
            <person name="Truman W A."/>
        </authorList>
    </citation>
    <scope>NUCLEOTIDE SEQUENCE [LARGE SCALE GENOMIC DNA]</scope>
    <source>
        <strain evidence="2">PS862</strain>
    </source>
</reference>
<gene>
    <name evidence="2" type="ORF">PS862_04020</name>
</gene>
<dbReference type="OrthoDB" id="328338at2"/>
<proteinExistence type="predicted"/>
<keyword evidence="1" id="KW-0472">Membrane</keyword>
<protein>
    <recommendedName>
        <fullName evidence="4">SMODS and SLOG-associating 2TM effector domain-containing protein</fullName>
    </recommendedName>
</protein>
<keyword evidence="1" id="KW-0812">Transmembrane</keyword>
<evidence type="ECO:0008006" key="4">
    <source>
        <dbReference type="Google" id="ProtNLM"/>
    </source>
</evidence>
<dbReference type="RefSeq" id="WP_150784603.1">
    <property type="nucleotide sequence ID" value="NZ_CABVII010000019.1"/>
</dbReference>
<evidence type="ECO:0000313" key="2">
    <source>
        <dbReference type="EMBL" id="VVP24328.1"/>
    </source>
</evidence>
<feature type="transmembrane region" description="Helical" evidence="1">
    <location>
        <begin position="52"/>
        <end position="68"/>
    </location>
</feature>
<dbReference type="AlphaFoldDB" id="A0A5E7MHS6"/>
<evidence type="ECO:0000313" key="3">
    <source>
        <dbReference type="Proteomes" id="UP000385207"/>
    </source>
</evidence>
<keyword evidence="1" id="KW-1133">Transmembrane helix</keyword>
<organism evidence="2 3">
    <name type="scientific">Pseudomonas fluorescens</name>
    <dbReference type="NCBI Taxonomy" id="294"/>
    <lineage>
        <taxon>Bacteria</taxon>
        <taxon>Pseudomonadati</taxon>
        <taxon>Pseudomonadota</taxon>
        <taxon>Gammaproteobacteria</taxon>
        <taxon>Pseudomonadales</taxon>
        <taxon>Pseudomonadaceae</taxon>
        <taxon>Pseudomonas</taxon>
    </lineage>
</organism>
<dbReference type="Proteomes" id="UP000385207">
    <property type="component" value="Unassembled WGS sequence"/>
</dbReference>
<feature type="transmembrane region" description="Helical" evidence="1">
    <location>
        <begin position="127"/>
        <end position="150"/>
    </location>
</feature>
<name>A0A5E7MHS6_PSEFL</name>